<dbReference type="PANTHER" id="PTHR13822:SF10">
    <property type="entry name" value="ATP SYNTHASE EPSILON CHAIN, CHLOROPLASTIC"/>
    <property type="match status" value="1"/>
</dbReference>
<dbReference type="GO" id="GO:0005524">
    <property type="term" value="F:ATP binding"/>
    <property type="evidence" value="ECO:0007669"/>
    <property type="project" value="UniProtKB-UniRule"/>
</dbReference>
<evidence type="ECO:0000256" key="9">
    <source>
        <dbReference type="ARBA" id="ARBA00023310"/>
    </source>
</evidence>
<evidence type="ECO:0000256" key="2">
    <source>
        <dbReference type="ARBA" id="ARBA00004184"/>
    </source>
</evidence>
<dbReference type="STRING" id="929558.SMGD1_2273"/>
<dbReference type="PANTHER" id="PTHR13822">
    <property type="entry name" value="ATP SYNTHASE DELTA/EPSILON CHAIN"/>
    <property type="match status" value="1"/>
</dbReference>
<dbReference type="InterPro" id="IPR001469">
    <property type="entry name" value="ATP_synth_F1_dsu/esu"/>
</dbReference>
<dbReference type="GO" id="GO:0005886">
    <property type="term" value="C:plasma membrane"/>
    <property type="evidence" value="ECO:0007669"/>
    <property type="project" value="UniProtKB-SubCell"/>
</dbReference>
<reference evidence="13 14" key="1">
    <citation type="journal article" date="2012" name="Proc. Natl. Acad. Sci. U.S.A.">
        <title>Genome and physiology of a model Epsilonproteobacterium responsible for sulfide detoxification in marine oxygen depletion zones.</title>
        <authorList>
            <person name="Grote J."/>
            <person name="Schott T."/>
            <person name="Bruckner C.G."/>
            <person name="Glockner F.O."/>
            <person name="Jost G."/>
            <person name="Teeling H."/>
            <person name="Labrenz M."/>
            <person name="Jurgens K."/>
        </authorList>
    </citation>
    <scope>NUCLEOTIDE SEQUENCE [LARGE SCALE GENOMIC DNA]</scope>
    <source>
        <strain evidence="13 14">GD1</strain>
    </source>
</reference>
<evidence type="ECO:0000256" key="4">
    <source>
        <dbReference type="ARBA" id="ARBA00022448"/>
    </source>
</evidence>
<dbReference type="CDD" id="cd12152">
    <property type="entry name" value="F1-ATPase_delta"/>
    <property type="match status" value="1"/>
</dbReference>
<evidence type="ECO:0000256" key="6">
    <source>
        <dbReference type="ARBA" id="ARBA00023065"/>
    </source>
</evidence>
<evidence type="ECO:0000256" key="11">
    <source>
        <dbReference type="RuleBase" id="RU003656"/>
    </source>
</evidence>
<feature type="domain" description="ATP synthase F1 complex delta/epsilon subunit N-terminal" evidence="12">
    <location>
        <begin position="4"/>
        <end position="83"/>
    </location>
</feature>
<sequence length="131" mass="14025">MDKLRLEILTPNGEIFNDDVVSVTLPGEEGEFGVLPQHASLTTLLEAGVIDIEKDDKSVESILINWGVVQVDEAKVIVLVEGAVAIRGDNESDIATALEDAKKLINDIADSNPAIASVSARIESAAKRLLY</sequence>
<comment type="subunit">
    <text evidence="10 11">F-type ATPases have 2 components, CF(1) - the catalytic core - and CF(0) - the membrane proton channel. CF(1) has five subunits: alpha(3), beta(3), gamma(1), delta(1), epsilon(1). CF(0) has three main subunits: a, b and c.</text>
</comment>
<evidence type="ECO:0000256" key="3">
    <source>
        <dbReference type="ARBA" id="ARBA00005712"/>
    </source>
</evidence>
<evidence type="ECO:0000313" key="14">
    <source>
        <dbReference type="Proteomes" id="UP000006431"/>
    </source>
</evidence>
<evidence type="ECO:0000256" key="10">
    <source>
        <dbReference type="HAMAP-Rule" id="MF_00530"/>
    </source>
</evidence>
<keyword evidence="8 10" id="KW-0139">CF(1)</keyword>
<dbReference type="InterPro" id="IPR020546">
    <property type="entry name" value="ATP_synth_F1_dsu/esu_N"/>
</dbReference>
<dbReference type="Gene3D" id="2.60.15.10">
    <property type="entry name" value="F0F1 ATP synthase delta/epsilon subunit, N-terminal"/>
    <property type="match status" value="1"/>
</dbReference>
<keyword evidence="4 10" id="KW-0813">Transport</keyword>
<name>H1FYA0_SULGG</name>
<dbReference type="AlphaFoldDB" id="H1FYA0"/>
<keyword evidence="13" id="KW-0378">Hydrolase</keyword>
<evidence type="ECO:0000313" key="13">
    <source>
        <dbReference type="EMBL" id="EHP30796.1"/>
    </source>
</evidence>
<dbReference type="GO" id="GO:0016787">
    <property type="term" value="F:hydrolase activity"/>
    <property type="evidence" value="ECO:0007669"/>
    <property type="project" value="UniProtKB-KW"/>
</dbReference>
<evidence type="ECO:0000256" key="1">
    <source>
        <dbReference type="ARBA" id="ARBA00003543"/>
    </source>
</evidence>
<evidence type="ECO:0000256" key="8">
    <source>
        <dbReference type="ARBA" id="ARBA00023196"/>
    </source>
</evidence>
<accession>H1FYA0</accession>
<dbReference type="RefSeq" id="WP_008341385.1">
    <property type="nucleotide sequence ID" value="NZ_AFRZ01000001.1"/>
</dbReference>
<organism evidence="13 14">
    <name type="scientific">Sulfurimonas gotlandica (strain DSM 19862 / JCM 16533 / GD1)</name>
    <dbReference type="NCBI Taxonomy" id="929558"/>
    <lineage>
        <taxon>Bacteria</taxon>
        <taxon>Pseudomonadati</taxon>
        <taxon>Campylobacterota</taxon>
        <taxon>Epsilonproteobacteria</taxon>
        <taxon>Campylobacterales</taxon>
        <taxon>Sulfurimonadaceae</taxon>
        <taxon>Sulfurimonas</taxon>
    </lineage>
</organism>
<dbReference type="GO" id="GO:0046933">
    <property type="term" value="F:proton-transporting ATP synthase activity, rotational mechanism"/>
    <property type="evidence" value="ECO:0007669"/>
    <property type="project" value="UniProtKB-UniRule"/>
</dbReference>
<dbReference type="eggNOG" id="COG0355">
    <property type="taxonomic scope" value="Bacteria"/>
</dbReference>
<dbReference type="HAMAP" id="MF_00530">
    <property type="entry name" value="ATP_synth_epsil_bac"/>
    <property type="match status" value="1"/>
</dbReference>
<keyword evidence="6 10" id="KW-0406">Ion transport</keyword>
<evidence type="ECO:0000259" key="12">
    <source>
        <dbReference type="Pfam" id="PF02823"/>
    </source>
</evidence>
<dbReference type="Pfam" id="PF02823">
    <property type="entry name" value="ATP-synt_DE_N"/>
    <property type="match status" value="1"/>
</dbReference>
<keyword evidence="10" id="KW-0375">Hydrogen ion transport</keyword>
<dbReference type="SUPFAM" id="SSF51344">
    <property type="entry name" value="Epsilon subunit of F1F0-ATP synthase N-terminal domain"/>
    <property type="match status" value="1"/>
</dbReference>
<comment type="subcellular location">
    <subcellularLocation>
        <location evidence="10">Cell membrane</location>
        <topology evidence="10">Peripheral membrane protein</topology>
    </subcellularLocation>
    <subcellularLocation>
        <location evidence="2">Endomembrane system</location>
        <topology evidence="2">Peripheral membrane protein</topology>
    </subcellularLocation>
</comment>
<keyword evidence="5 10" id="KW-1003">Cell membrane</keyword>
<gene>
    <name evidence="10 13" type="primary">atpC</name>
    <name evidence="13" type="ORF">SMGD1_2273</name>
</gene>
<evidence type="ECO:0000256" key="5">
    <source>
        <dbReference type="ARBA" id="ARBA00022475"/>
    </source>
</evidence>
<comment type="caution">
    <text evidence="13">The sequence shown here is derived from an EMBL/GenBank/DDBJ whole genome shotgun (WGS) entry which is preliminary data.</text>
</comment>
<keyword evidence="14" id="KW-1185">Reference proteome</keyword>
<comment type="similarity">
    <text evidence="3 10 11">Belongs to the ATPase epsilon chain family.</text>
</comment>
<keyword evidence="7 10" id="KW-0472">Membrane</keyword>
<dbReference type="InterPro" id="IPR036771">
    <property type="entry name" value="ATPsynth_dsu/esu_N"/>
</dbReference>
<dbReference type="Proteomes" id="UP000006431">
    <property type="component" value="Unassembled WGS sequence"/>
</dbReference>
<dbReference type="PATRIC" id="fig|929558.5.peg.2264"/>
<dbReference type="GO" id="GO:0012505">
    <property type="term" value="C:endomembrane system"/>
    <property type="evidence" value="ECO:0007669"/>
    <property type="project" value="UniProtKB-SubCell"/>
</dbReference>
<dbReference type="OrthoDB" id="9799969at2"/>
<dbReference type="NCBIfam" id="TIGR01216">
    <property type="entry name" value="ATP_synt_epsi"/>
    <property type="match status" value="1"/>
</dbReference>
<dbReference type="EMBL" id="AFRZ01000001">
    <property type="protein sequence ID" value="EHP30796.1"/>
    <property type="molecule type" value="Genomic_DNA"/>
</dbReference>
<protein>
    <recommendedName>
        <fullName evidence="10">ATP synthase epsilon chain</fullName>
    </recommendedName>
    <alternativeName>
        <fullName evidence="10">ATP synthase F1 sector epsilon subunit</fullName>
    </alternativeName>
    <alternativeName>
        <fullName evidence="10">F-ATPase epsilon subunit</fullName>
    </alternativeName>
</protein>
<evidence type="ECO:0000256" key="7">
    <source>
        <dbReference type="ARBA" id="ARBA00023136"/>
    </source>
</evidence>
<dbReference type="HOGENOM" id="CLU_084338_2_1_7"/>
<keyword evidence="9 10" id="KW-0066">ATP synthesis</keyword>
<comment type="function">
    <text evidence="1 10">Produces ATP from ADP in the presence of a proton gradient across the membrane.</text>
</comment>
<dbReference type="GO" id="GO:0045259">
    <property type="term" value="C:proton-transporting ATP synthase complex"/>
    <property type="evidence" value="ECO:0007669"/>
    <property type="project" value="UniProtKB-KW"/>
</dbReference>
<proteinExistence type="inferred from homology"/>